<gene>
    <name evidence="2" type="ORF">CYMTET_44208</name>
</gene>
<evidence type="ECO:0000313" key="2">
    <source>
        <dbReference type="EMBL" id="KAK3246250.1"/>
    </source>
</evidence>
<organism evidence="2 3">
    <name type="scientific">Cymbomonas tetramitiformis</name>
    <dbReference type="NCBI Taxonomy" id="36881"/>
    <lineage>
        <taxon>Eukaryota</taxon>
        <taxon>Viridiplantae</taxon>
        <taxon>Chlorophyta</taxon>
        <taxon>Pyramimonadophyceae</taxon>
        <taxon>Pyramimonadales</taxon>
        <taxon>Pyramimonadaceae</taxon>
        <taxon>Cymbomonas</taxon>
    </lineage>
</organism>
<keyword evidence="1" id="KW-0732">Signal</keyword>
<dbReference type="EMBL" id="LGRX02030022">
    <property type="protein sequence ID" value="KAK3246250.1"/>
    <property type="molecule type" value="Genomic_DNA"/>
</dbReference>
<sequence>MFILSFVLALIPLVTEFWAGVRDTFDFDDISDPTVRTPTVPTPNPASNEDADVAIMRYLQEQGKLIDDIYKTRLHRAWAKSIREDVLGDKKHHFRGTDDVGLLSDLVVQLRTEFESAGLDLKSFDLDDPLRWS</sequence>
<name>A0AAE0F0Y4_9CHLO</name>
<evidence type="ECO:0000256" key="1">
    <source>
        <dbReference type="SAM" id="SignalP"/>
    </source>
</evidence>
<dbReference type="AlphaFoldDB" id="A0AAE0F0Y4"/>
<feature type="chain" id="PRO_5042062810" evidence="1">
    <location>
        <begin position="17"/>
        <end position="133"/>
    </location>
</feature>
<accession>A0AAE0F0Y4</accession>
<feature type="signal peptide" evidence="1">
    <location>
        <begin position="1"/>
        <end position="16"/>
    </location>
</feature>
<dbReference type="Proteomes" id="UP001190700">
    <property type="component" value="Unassembled WGS sequence"/>
</dbReference>
<proteinExistence type="predicted"/>
<protein>
    <submittedName>
        <fullName evidence="2">Uncharacterized protein</fullName>
    </submittedName>
</protein>
<evidence type="ECO:0000313" key="3">
    <source>
        <dbReference type="Proteomes" id="UP001190700"/>
    </source>
</evidence>
<reference evidence="2 3" key="1">
    <citation type="journal article" date="2015" name="Genome Biol. Evol.">
        <title>Comparative Genomics of a Bacterivorous Green Alga Reveals Evolutionary Causalities and Consequences of Phago-Mixotrophic Mode of Nutrition.</title>
        <authorList>
            <person name="Burns J.A."/>
            <person name="Paasch A."/>
            <person name="Narechania A."/>
            <person name="Kim E."/>
        </authorList>
    </citation>
    <scope>NUCLEOTIDE SEQUENCE [LARGE SCALE GENOMIC DNA]</scope>
    <source>
        <strain evidence="2 3">PLY_AMNH</strain>
    </source>
</reference>
<comment type="caution">
    <text evidence="2">The sequence shown here is derived from an EMBL/GenBank/DDBJ whole genome shotgun (WGS) entry which is preliminary data.</text>
</comment>
<keyword evidence="3" id="KW-1185">Reference proteome</keyword>